<evidence type="ECO:0000313" key="2">
    <source>
        <dbReference type="EMBL" id="REA60082.1"/>
    </source>
</evidence>
<gene>
    <name evidence="2" type="ORF">DSL64_15485</name>
</gene>
<dbReference type="Pfam" id="PF00239">
    <property type="entry name" value="Resolvase"/>
    <property type="match status" value="1"/>
</dbReference>
<dbReference type="EMBL" id="QNUL01000012">
    <property type="protein sequence ID" value="REA60082.1"/>
    <property type="molecule type" value="Genomic_DNA"/>
</dbReference>
<feature type="domain" description="Resolvase/invertase-type recombinase catalytic" evidence="1">
    <location>
        <begin position="1"/>
        <end position="72"/>
    </location>
</feature>
<protein>
    <recommendedName>
        <fullName evidence="1">Resolvase/invertase-type recombinase catalytic domain-containing protein</fullName>
    </recommendedName>
</protein>
<accession>A0A3D8Y9B8</accession>
<organism evidence="2 3">
    <name type="scientific">Dyadobacter luteus</name>
    <dbReference type="NCBI Taxonomy" id="2259619"/>
    <lineage>
        <taxon>Bacteria</taxon>
        <taxon>Pseudomonadati</taxon>
        <taxon>Bacteroidota</taxon>
        <taxon>Cytophagia</taxon>
        <taxon>Cytophagales</taxon>
        <taxon>Spirosomataceae</taxon>
        <taxon>Dyadobacter</taxon>
    </lineage>
</organism>
<dbReference type="InterPro" id="IPR036162">
    <property type="entry name" value="Resolvase-like_N_sf"/>
</dbReference>
<dbReference type="InterPro" id="IPR006119">
    <property type="entry name" value="Resolv_N"/>
</dbReference>
<dbReference type="PROSITE" id="PS51736">
    <property type="entry name" value="RECOMBINASES_3"/>
    <property type="match status" value="1"/>
</dbReference>
<dbReference type="GO" id="GO:0000150">
    <property type="term" value="F:DNA strand exchange activity"/>
    <property type="evidence" value="ECO:0007669"/>
    <property type="project" value="InterPro"/>
</dbReference>
<dbReference type="SUPFAM" id="SSF53041">
    <property type="entry name" value="Resolvase-like"/>
    <property type="match status" value="1"/>
</dbReference>
<dbReference type="AlphaFoldDB" id="A0A3D8Y9B8"/>
<evidence type="ECO:0000259" key="1">
    <source>
        <dbReference type="PROSITE" id="PS51736"/>
    </source>
</evidence>
<dbReference type="Proteomes" id="UP000256373">
    <property type="component" value="Unassembled WGS sequence"/>
</dbReference>
<comment type="caution">
    <text evidence="2">The sequence shown here is derived from an EMBL/GenBank/DDBJ whole genome shotgun (WGS) entry which is preliminary data.</text>
</comment>
<proteinExistence type="predicted"/>
<evidence type="ECO:0000313" key="3">
    <source>
        <dbReference type="Proteomes" id="UP000256373"/>
    </source>
</evidence>
<sequence>MVNGDIRVSKTEQNQDQQFDSFNKAGCKKIFQKKISGTFTQRQEYLKMISELRKGDGIVFWRIDSTGRPESW</sequence>
<dbReference type="Gene3D" id="3.40.50.1390">
    <property type="entry name" value="Resolvase, N-terminal catalytic domain"/>
    <property type="match status" value="1"/>
</dbReference>
<dbReference type="GO" id="GO:0003677">
    <property type="term" value="F:DNA binding"/>
    <property type="evidence" value="ECO:0007669"/>
    <property type="project" value="InterPro"/>
</dbReference>
<name>A0A3D8Y9B8_9BACT</name>
<reference evidence="2 3" key="1">
    <citation type="submission" date="2018-07" db="EMBL/GenBank/DDBJ databases">
        <title>Dyadobacter roseus sp. nov., isolated from rose rhizosphere soil.</title>
        <authorList>
            <person name="Chen L."/>
        </authorList>
    </citation>
    <scope>NUCLEOTIDE SEQUENCE [LARGE SCALE GENOMIC DNA]</scope>
    <source>
        <strain evidence="2 3">RS19</strain>
    </source>
</reference>
<keyword evidence="3" id="KW-1185">Reference proteome</keyword>